<evidence type="ECO:0000256" key="11">
    <source>
        <dbReference type="SAM" id="Coils"/>
    </source>
</evidence>
<keyword evidence="11" id="KW-0175">Coiled coil</keyword>
<evidence type="ECO:0000256" key="4">
    <source>
        <dbReference type="ARBA" id="ARBA00022553"/>
    </source>
</evidence>
<dbReference type="RefSeq" id="WP_408158607.1">
    <property type="nucleotide sequence ID" value="NZ_JAQQFM010000006.1"/>
</dbReference>
<dbReference type="SMART" id="SM00388">
    <property type="entry name" value="HisKA"/>
    <property type="match status" value="1"/>
</dbReference>
<comment type="catalytic activity">
    <reaction evidence="1">
        <text>ATP + protein L-histidine = ADP + protein N-phospho-L-histidine.</text>
        <dbReference type="EC" id="2.7.13.3"/>
    </reaction>
</comment>
<dbReference type="CDD" id="cd00082">
    <property type="entry name" value="HisKA"/>
    <property type="match status" value="1"/>
</dbReference>
<name>A0ABW9AB11_9BURK</name>
<dbReference type="InterPro" id="IPR003594">
    <property type="entry name" value="HATPase_dom"/>
</dbReference>
<keyword evidence="8 12" id="KW-1133">Transmembrane helix</keyword>
<dbReference type="PANTHER" id="PTHR45436">
    <property type="entry name" value="SENSOR HISTIDINE KINASE YKOH"/>
    <property type="match status" value="1"/>
</dbReference>
<evidence type="ECO:0000259" key="14">
    <source>
        <dbReference type="PROSITE" id="PS50885"/>
    </source>
</evidence>
<dbReference type="PROSITE" id="PS50885">
    <property type="entry name" value="HAMP"/>
    <property type="match status" value="1"/>
</dbReference>
<keyword evidence="16" id="KW-1185">Reference proteome</keyword>
<dbReference type="InterPro" id="IPR003661">
    <property type="entry name" value="HisK_dim/P_dom"/>
</dbReference>
<protein>
    <recommendedName>
        <fullName evidence="3">histidine kinase</fullName>
        <ecNumber evidence="3">2.7.13.3</ecNumber>
    </recommendedName>
</protein>
<dbReference type="PANTHER" id="PTHR45436:SF15">
    <property type="entry name" value="SENSOR HISTIDINE KINASE CUSS"/>
    <property type="match status" value="1"/>
</dbReference>
<accession>A0ABW9AB11</accession>
<proteinExistence type="predicted"/>
<dbReference type="InterPro" id="IPR003660">
    <property type="entry name" value="HAMP_dom"/>
</dbReference>
<feature type="domain" description="HAMP" evidence="14">
    <location>
        <begin position="197"/>
        <end position="250"/>
    </location>
</feature>
<dbReference type="GO" id="GO:0016301">
    <property type="term" value="F:kinase activity"/>
    <property type="evidence" value="ECO:0007669"/>
    <property type="project" value="UniProtKB-KW"/>
</dbReference>
<reference evidence="15 16" key="1">
    <citation type="journal article" date="2024" name="Chem. Sci.">
        <title>Discovery of megapolipeptins by genome mining of a Burkholderiales bacteria collection.</title>
        <authorList>
            <person name="Paulo B.S."/>
            <person name="Recchia M.J.J."/>
            <person name="Lee S."/>
            <person name="Fergusson C.H."/>
            <person name="Romanowski S.B."/>
            <person name="Hernandez A."/>
            <person name="Krull N."/>
            <person name="Liu D.Y."/>
            <person name="Cavanagh H."/>
            <person name="Bos A."/>
            <person name="Gray C.A."/>
            <person name="Murphy B.T."/>
            <person name="Linington R.G."/>
            <person name="Eustaquio A.S."/>
        </authorList>
    </citation>
    <scope>NUCLEOTIDE SEQUENCE [LARGE SCALE GENOMIC DNA]</scope>
    <source>
        <strain evidence="15 16">RL21-008-BIB-A</strain>
    </source>
</reference>
<keyword evidence="6 12" id="KW-0812">Transmembrane</keyword>
<evidence type="ECO:0000313" key="15">
    <source>
        <dbReference type="EMBL" id="MFL9925414.1"/>
    </source>
</evidence>
<comment type="caution">
    <text evidence="15">The sequence shown here is derived from an EMBL/GenBank/DDBJ whole genome shotgun (WGS) entry which is preliminary data.</text>
</comment>
<feature type="transmembrane region" description="Helical" evidence="12">
    <location>
        <begin position="177"/>
        <end position="196"/>
    </location>
</feature>
<evidence type="ECO:0000256" key="1">
    <source>
        <dbReference type="ARBA" id="ARBA00000085"/>
    </source>
</evidence>
<dbReference type="InterPro" id="IPR005467">
    <property type="entry name" value="His_kinase_dom"/>
</dbReference>
<dbReference type="Pfam" id="PF02518">
    <property type="entry name" value="HATPase_c"/>
    <property type="match status" value="1"/>
</dbReference>
<dbReference type="SMART" id="SM00304">
    <property type="entry name" value="HAMP"/>
    <property type="match status" value="1"/>
</dbReference>
<evidence type="ECO:0000259" key="13">
    <source>
        <dbReference type="PROSITE" id="PS50109"/>
    </source>
</evidence>
<evidence type="ECO:0000256" key="5">
    <source>
        <dbReference type="ARBA" id="ARBA00022679"/>
    </source>
</evidence>
<dbReference type="InterPro" id="IPR036097">
    <property type="entry name" value="HisK_dim/P_sf"/>
</dbReference>
<keyword evidence="9" id="KW-0902">Two-component regulatory system</keyword>
<feature type="domain" description="Histidine kinase" evidence="13">
    <location>
        <begin position="258"/>
        <end position="470"/>
    </location>
</feature>
<dbReference type="Gene3D" id="1.10.287.130">
    <property type="match status" value="1"/>
</dbReference>
<dbReference type="Gene3D" id="6.10.340.10">
    <property type="match status" value="1"/>
</dbReference>
<dbReference type="Gene3D" id="3.30.565.10">
    <property type="entry name" value="Histidine kinase-like ATPase, C-terminal domain"/>
    <property type="match status" value="1"/>
</dbReference>
<evidence type="ECO:0000256" key="2">
    <source>
        <dbReference type="ARBA" id="ARBA00004141"/>
    </source>
</evidence>
<dbReference type="SUPFAM" id="SSF55874">
    <property type="entry name" value="ATPase domain of HSP90 chaperone/DNA topoisomerase II/histidine kinase"/>
    <property type="match status" value="1"/>
</dbReference>
<dbReference type="EC" id="2.7.13.3" evidence="3"/>
<dbReference type="EMBL" id="JAQQFM010000006">
    <property type="protein sequence ID" value="MFL9925414.1"/>
    <property type="molecule type" value="Genomic_DNA"/>
</dbReference>
<evidence type="ECO:0000256" key="9">
    <source>
        <dbReference type="ARBA" id="ARBA00023012"/>
    </source>
</evidence>
<evidence type="ECO:0000256" key="8">
    <source>
        <dbReference type="ARBA" id="ARBA00022989"/>
    </source>
</evidence>
<evidence type="ECO:0000313" key="16">
    <source>
        <dbReference type="Proteomes" id="UP001629246"/>
    </source>
</evidence>
<evidence type="ECO:0000256" key="7">
    <source>
        <dbReference type="ARBA" id="ARBA00022777"/>
    </source>
</evidence>
<sequence>MKFRFGKAVLRDSLSFRLLTAVALLLTLITAVVVLGLSLLLALNPQGLMQHQLERDAGRLINGVHFNAAGTPDSLRVDYKMQAAYDAVKLDNGYRVLDQSGHVLLSSDAASRPYTRPGQDFEPQLSRFELSLNGQDLHVHTRGFAHGGQRFYVQAMRSERMQKVMLDNDSGHTKHTWIAAAVIAMAIFTLVVLVILHRMLKPLRVAAEAAAAIKMDSLSTRLSTRDIPSELTPLFQAFNQALERVEHGFRVQQNFLASAAHELKTPLALIRGQIELNEQNQPADRAQLLKDLDQMARQVNQLLHLAEASERQNYAMEIIDVREPVREAVTHLQRLAQRRQVFIVSLLSDDAVMQRADRSALFALTRNLLENALHHAPPGSKVYIEVERRGLSVRDHGPGIPPATMEMLFVRFWRGPERRDEGAGLGLSICQEIAGFHGWRLYAANAANAADAANAANGNAGAIFRVDFQA</sequence>
<keyword evidence="7 15" id="KW-0418">Kinase</keyword>
<dbReference type="Proteomes" id="UP001629246">
    <property type="component" value="Unassembled WGS sequence"/>
</dbReference>
<feature type="coiled-coil region" evidence="11">
    <location>
        <begin position="285"/>
        <end position="312"/>
    </location>
</feature>
<dbReference type="Pfam" id="PF00512">
    <property type="entry name" value="HisKA"/>
    <property type="match status" value="1"/>
</dbReference>
<dbReference type="PROSITE" id="PS50109">
    <property type="entry name" value="HIS_KIN"/>
    <property type="match status" value="1"/>
</dbReference>
<dbReference type="InterPro" id="IPR050428">
    <property type="entry name" value="TCS_sensor_his_kinase"/>
</dbReference>
<evidence type="ECO:0000256" key="6">
    <source>
        <dbReference type="ARBA" id="ARBA00022692"/>
    </source>
</evidence>
<evidence type="ECO:0000256" key="10">
    <source>
        <dbReference type="ARBA" id="ARBA00023136"/>
    </source>
</evidence>
<dbReference type="SMART" id="SM00387">
    <property type="entry name" value="HATPase_c"/>
    <property type="match status" value="1"/>
</dbReference>
<dbReference type="InterPro" id="IPR036890">
    <property type="entry name" value="HATPase_C_sf"/>
</dbReference>
<comment type="subcellular location">
    <subcellularLocation>
        <location evidence="2">Membrane</location>
        <topology evidence="2">Multi-pass membrane protein</topology>
    </subcellularLocation>
</comment>
<gene>
    <name evidence="15" type="ORF">PQR62_14140</name>
</gene>
<keyword evidence="5" id="KW-0808">Transferase</keyword>
<keyword evidence="4" id="KW-0597">Phosphoprotein</keyword>
<evidence type="ECO:0000256" key="3">
    <source>
        <dbReference type="ARBA" id="ARBA00012438"/>
    </source>
</evidence>
<evidence type="ECO:0000256" key="12">
    <source>
        <dbReference type="SAM" id="Phobius"/>
    </source>
</evidence>
<keyword evidence="10 12" id="KW-0472">Membrane</keyword>
<organism evidence="15 16">
    <name type="scientific">Herbaspirillum lusitanum</name>
    <dbReference type="NCBI Taxonomy" id="213312"/>
    <lineage>
        <taxon>Bacteria</taxon>
        <taxon>Pseudomonadati</taxon>
        <taxon>Pseudomonadota</taxon>
        <taxon>Betaproteobacteria</taxon>
        <taxon>Burkholderiales</taxon>
        <taxon>Oxalobacteraceae</taxon>
        <taxon>Herbaspirillum</taxon>
    </lineage>
</organism>
<dbReference type="SUPFAM" id="SSF47384">
    <property type="entry name" value="Homodimeric domain of signal transducing histidine kinase"/>
    <property type="match status" value="1"/>
</dbReference>